<dbReference type="PANTHER" id="PTHR43424:SF1">
    <property type="entry name" value="LOCUS PUTATIVE PROTEIN 1-RELATED"/>
    <property type="match status" value="1"/>
</dbReference>
<evidence type="ECO:0000313" key="7">
    <source>
        <dbReference type="Proteomes" id="UP000516439"/>
    </source>
</evidence>
<evidence type="ECO:0000256" key="5">
    <source>
        <dbReference type="SAM" id="Phobius"/>
    </source>
</evidence>
<dbReference type="CDD" id="cd13128">
    <property type="entry name" value="MATE_Wzx_like"/>
    <property type="match status" value="1"/>
</dbReference>
<keyword evidence="3 5" id="KW-1133">Transmembrane helix</keyword>
<sequence>MALIGRHLGPEEFGIWNYTLALTTIIGSVAILGMDRLAVKEIINNEQRQGTIVATVILMRISVSTICMVISIGIVLFARKHQQLYLYCTIFSALIIILQSFDVLDYFYQAKNQVKRVIIPKVAVFITFCIVKLVIIFLGGTLMAFLWASVIELFLTYLIIIMVFSYHNAPDFTLKIDRSLAKALLLQSWPLILSNLVVVLFMKIDLVLLDVLSNPAELGKYVGAARISELWYAIPTVISVAILPGLIQKKKISQNAYLLTLEKWLRLSFWLSAAIATLVTLTAHLIIPFLYGDSYRAASWMLMIHVWAGIPVFLCIVLVQYLFVEGNIRSICTPTCMV</sequence>
<proteinExistence type="predicted"/>
<evidence type="ECO:0000256" key="4">
    <source>
        <dbReference type="ARBA" id="ARBA00023136"/>
    </source>
</evidence>
<keyword evidence="7" id="KW-1185">Reference proteome</keyword>
<protein>
    <submittedName>
        <fullName evidence="6">Flippase</fullName>
    </submittedName>
</protein>
<evidence type="ECO:0000256" key="1">
    <source>
        <dbReference type="ARBA" id="ARBA00004141"/>
    </source>
</evidence>
<evidence type="ECO:0000256" key="2">
    <source>
        <dbReference type="ARBA" id="ARBA00022692"/>
    </source>
</evidence>
<name>A0ABX6THK2_9SPHI</name>
<dbReference type="PANTHER" id="PTHR43424">
    <property type="entry name" value="LOCUS PUTATIVE PROTEIN 1-RELATED"/>
    <property type="match status" value="1"/>
</dbReference>
<gene>
    <name evidence="6" type="ORF">H9N25_00330</name>
</gene>
<comment type="subcellular location">
    <subcellularLocation>
        <location evidence="1">Membrane</location>
        <topology evidence="1">Multi-pass membrane protein</topology>
    </subcellularLocation>
</comment>
<feature type="transmembrane region" description="Helical" evidence="5">
    <location>
        <begin position="230"/>
        <end position="247"/>
    </location>
</feature>
<dbReference type="Proteomes" id="UP000516439">
    <property type="component" value="Chromosome"/>
</dbReference>
<feature type="transmembrane region" description="Helical" evidence="5">
    <location>
        <begin position="84"/>
        <end position="106"/>
    </location>
</feature>
<feature type="transmembrane region" description="Helical" evidence="5">
    <location>
        <begin position="51"/>
        <end position="78"/>
    </location>
</feature>
<dbReference type="InterPro" id="IPR002797">
    <property type="entry name" value="Polysacc_synth"/>
</dbReference>
<dbReference type="InterPro" id="IPR052556">
    <property type="entry name" value="PolySynth_Transporter"/>
</dbReference>
<dbReference type="RefSeq" id="WP_190327553.1">
    <property type="nucleotide sequence ID" value="NZ_CP061171.1"/>
</dbReference>
<organism evidence="6 7">
    <name type="scientific">Pedobacter riviphilus</name>
    <dbReference type="NCBI Taxonomy" id="2766984"/>
    <lineage>
        <taxon>Bacteria</taxon>
        <taxon>Pseudomonadati</taxon>
        <taxon>Bacteroidota</taxon>
        <taxon>Sphingobacteriia</taxon>
        <taxon>Sphingobacteriales</taxon>
        <taxon>Sphingobacteriaceae</taxon>
        <taxon>Pedobacter</taxon>
    </lineage>
</organism>
<evidence type="ECO:0000313" key="6">
    <source>
        <dbReference type="EMBL" id="QNR84994.1"/>
    </source>
</evidence>
<feature type="transmembrane region" description="Helical" evidence="5">
    <location>
        <begin position="267"/>
        <end position="291"/>
    </location>
</feature>
<reference evidence="6 7" key="1">
    <citation type="submission" date="2020-09" db="EMBL/GenBank/DDBJ databases">
        <title>Pedobacter sp. SW-16 isolated from soil near Yeocheon.</title>
        <authorList>
            <person name="Im H.S."/>
            <person name="Joung Y."/>
            <person name="Lee S.-S."/>
        </authorList>
    </citation>
    <scope>NUCLEOTIDE SEQUENCE [LARGE SCALE GENOMIC DNA]</scope>
    <source>
        <strain evidence="6 7">SW-16</strain>
    </source>
</reference>
<feature type="transmembrane region" description="Helical" evidence="5">
    <location>
        <begin position="118"/>
        <end position="138"/>
    </location>
</feature>
<keyword evidence="2 5" id="KW-0812">Transmembrane</keyword>
<feature type="transmembrane region" description="Helical" evidence="5">
    <location>
        <begin position="144"/>
        <end position="164"/>
    </location>
</feature>
<feature type="transmembrane region" description="Helical" evidence="5">
    <location>
        <begin position="297"/>
        <end position="324"/>
    </location>
</feature>
<feature type="transmembrane region" description="Helical" evidence="5">
    <location>
        <begin position="15"/>
        <end position="39"/>
    </location>
</feature>
<accession>A0ABX6THK2</accession>
<keyword evidence="4 5" id="KW-0472">Membrane</keyword>
<feature type="transmembrane region" description="Helical" evidence="5">
    <location>
        <begin position="184"/>
        <end position="204"/>
    </location>
</feature>
<evidence type="ECO:0000256" key="3">
    <source>
        <dbReference type="ARBA" id="ARBA00022989"/>
    </source>
</evidence>
<dbReference type="EMBL" id="CP061171">
    <property type="protein sequence ID" value="QNR84994.1"/>
    <property type="molecule type" value="Genomic_DNA"/>
</dbReference>
<dbReference type="Pfam" id="PF01943">
    <property type="entry name" value="Polysacc_synt"/>
    <property type="match status" value="1"/>
</dbReference>